<name>X1E666_9ZZZZ</name>
<protein>
    <submittedName>
        <fullName evidence="1">Uncharacterized protein</fullName>
    </submittedName>
</protein>
<organism evidence="1">
    <name type="scientific">marine sediment metagenome</name>
    <dbReference type="NCBI Taxonomy" id="412755"/>
    <lineage>
        <taxon>unclassified sequences</taxon>
        <taxon>metagenomes</taxon>
        <taxon>ecological metagenomes</taxon>
    </lineage>
</organism>
<accession>X1E666</accession>
<dbReference type="AlphaFoldDB" id="X1E666"/>
<comment type="caution">
    <text evidence="1">The sequence shown here is derived from an EMBL/GenBank/DDBJ whole genome shotgun (WGS) entry which is preliminary data.</text>
</comment>
<sequence length="43" mass="4691">VENYKCKNCSQWQGNRCMLGGSNDDNPATGKKLILGYLISAVT</sequence>
<proteinExistence type="predicted"/>
<dbReference type="EMBL" id="BART01039308">
    <property type="protein sequence ID" value="GAH12679.1"/>
    <property type="molecule type" value="Genomic_DNA"/>
</dbReference>
<feature type="non-terminal residue" evidence="1">
    <location>
        <position position="1"/>
    </location>
</feature>
<evidence type="ECO:0000313" key="1">
    <source>
        <dbReference type="EMBL" id="GAH12679.1"/>
    </source>
</evidence>
<reference evidence="1" key="1">
    <citation type="journal article" date="2014" name="Front. Microbiol.">
        <title>High frequency of phylogenetically diverse reductive dehalogenase-homologous genes in deep subseafloor sedimentary metagenomes.</title>
        <authorList>
            <person name="Kawai M."/>
            <person name="Futagami T."/>
            <person name="Toyoda A."/>
            <person name="Takaki Y."/>
            <person name="Nishi S."/>
            <person name="Hori S."/>
            <person name="Arai W."/>
            <person name="Tsubouchi T."/>
            <person name="Morono Y."/>
            <person name="Uchiyama I."/>
            <person name="Ito T."/>
            <person name="Fujiyama A."/>
            <person name="Inagaki F."/>
            <person name="Takami H."/>
        </authorList>
    </citation>
    <scope>NUCLEOTIDE SEQUENCE</scope>
    <source>
        <strain evidence="1">Expedition CK06-06</strain>
    </source>
</reference>
<gene>
    <name evidence="1" type="ORF">S01H4_64680</name>
</gene>